<keyword evidence="3" id="KW-0560">Oxidoreductase</keyword>
<organism evidence="5 6">
    <name type="scientific">Nocardioides pocheonensis</name>
    <dbReference type="NCBI Taxonomy" id="661485"/>
    <lineage>
        <taxon>Bacteria</taxon>
        <taxon>Bacillati</taxon>
        <taxon>Actinomycetota</taxon>
        <taxon>Actinomycetes</taxon>
        <taxon>Propionibacteriales</taxon>
        <taxon>Nocardioidaceae</taxon>
        <taxon>Nocardioides</taxon>
    </lineage>
</organism>
<proteinExistence type="inferred from homology"/>
<dbReference type="EMBL" id="RJSF01000048">
    <property type="protein sequence ID" value="RNM11548.1"/>
    <property type="molecule type" value="Genomic_DNA"/>
</dbReference>
<accession>A0A3N0GHB2</accession>
<dbReference type="OrthoDB" id="9775296at2"/>
<keyword evidence="6" id="KW-1185">Reference proteome</keyword>
<dbReference type="AlphaFoldDB" id="A0A3N0GHB2"/>
<dbReference type="Proteomes" id="UP000279994">
    <property type="component" value="Unassembled WGS sequence"/>
</dbReference>
<evidence type="ECO:0000256" key="2">
    <source>
        <dbReference type="ARBA" id="ARBA00022857"/>
    </source>
</evidence>
<dbReference type="PANTHER" id="PTHR43391">
    <property type="entry name" value="RETINOL DEHYDROGENASE-RELATED"/>
    <property type="match status" value="1"/>
</dbReference>
<dbReference type="InterPro" id="IPR036291">
    <property type="entry name" value="NAD(P)-bd_dom_sf"/>
</dbReference>
<gene>
    <name evidence="5" type="ORF">EFL26_22735</name>
</gene>
<evidence type="ECO:0000313" key="5">
    <source>
        <dbReference type="EMBL" id="RNM11548.1"/>
    </source>
</evidence>
<sequence length="281" mass="29645">MTGGPTGALVTGGGRGLGARIAELLAARGHVVHVTDLDGDAARATADRIGGSAYSSALDVRDAEACEAAARTTAERAGRLAVWVNNAGVLVTGPAWTNTAEQRQLMLDVNVGGVMNGTVAAIGQMRDHGGGHVVNIASLAGLVAVPGETVYSGTKHAVMGFSLSTQADLRRAKVRDVRISCICPDGIWTPMLHDRLDDPEAALSFTGRLLAVDEVAAAVDRVLDRPRQVTAVPRWRGTQVRLLDAMPGLAVRALPLVVLQGRRTQRRLQRKGLPARLREPR</sequence>
<comment type="similarity">
    <text evidence="1 4">Belongs to the short-chain dehydrogenases/reductases (SDR) family.</text>
</comment>
<dbReference type="Gene3D" id="3.40.50.720">
    <property type="entry name" value="NAD(P)-binding Rossmann-like Domain"/>
    <property type="match status" value="1"/>
</dbReference>
<keyword evidence="2" id="KW-0521">NADP</keyword>
<protein>
    <submittedName>
        <fullName evidence="5">SDR family oxidoreductase</fullName>
    </submittedName>
</protein>
<dbReference type="InterPro" id="IPR020904">
    <property type="entry name" value="Sc_DH/Rdtase_CS"/>
</dbReference>
<dbReference type="CDD" id="cd05233">
    <property type="entry name" value="SDR_c"/>
    <property type="match status" value="1"/>
</dbReference>
<dbReference type="PRINTS" id="PR00080">
    <property type="entry name" value="SDRFAMILY"/>
</dbReference>
<evidence type="ECO:0000256" key="4">
    <source>
        <dbReference type="RuleBase" id="RU000363"/>
    </source>
</evidence>
<dbReference type="PANTHER" id="PTHR43391:SF14">
    <property type="entry name" value="DEHYDROGENASE_REDUCTASE SDR FAMILY PROTEIN 7-LIKE"/>
    <property type="match status" value="1"/>
</dbReference>
<reference evidence="5 6" key="1">
    <citation type="submission" date="2018-11" db="EMBL/GenBank/DDBJ databases">
        <authorList>
            <person name="Li F."/>
        </authorList>
    </citation>
    <scope>NUCLEOTIDE SEQUENCE [LARGE SCALE GENOMIC DNA]</scope>
    <source>
        <strain evidence="5 6">Gsoil 818</strain>
    </source>
</reference>
<evidence type="ECO:0000313" key="6">
    <source>
        <dbReference type="Proteomes" id="UP000279994"/>
    </source>
</evidence>
<dbReference type="Pfam" id="PF00106">
    <property type="entry name" value="adh_short"/>
    <property type="match status" value="1"/>
</dbReference>
<dbReference type="PROSITE" id="PS00061">
    <property type="entry name" value="ADH_SHORT"/>
    <property type="match status" value="1"/>
</dbReference>
<dbReference type="PRINTS" id="PR00081">
    <property type="entry name" value="GDHRDH"/>
</dbReference>
<name>A0A3N0GHB2_9ACTN</name>
<evidence type="ECO:0000256" key="1">
    <source>
        <dbReference type="ARBA" id="ARBA00006484"/>
    </source>
</evidence>
<dbReference type="SUPFAM" id="SSF51735">
    <property type="entry name" value="NAD(P)-binding Rossmann-fold domains"/>
    <property type="match status" value="1"/>
</dbReference>
<comment type="caution">
    <text evidence="5">The sequence shown here is derived from an EMBL/GenBank/DDBJ whole genome shotgun (WGS) entry which is preliminary data.</text>
</comment>
<dbReference type="InterPro" id="IPR002347">
    <property type="entry name" value="SDR_fam"/>
</dbReference>
<evidence type="ECO:0000256" key="3">
    <source>
        <dbReference type="ARBA" id="ARBA00023002"/>
    </source>
</evidence>
<dbReference type="GO" id="GO:0016491">
    <property type="term" value="F:oxidoreductase activity"/>
    <property type="evidence" value="ECO:0007669"/>
    <property type="project" value="UniProtKB-KW"/>
</dbReference>